<dbReference type="AlphaFoldDB" id="A0A5N5SX06"/>
<reference evidence="2 3" key="1">
    <citation type="journal article" date="2019" name="PLoS Biol.">
        <title>Sex chromosomes control vertical transmission of feminizing Wolbachia symbionts in an isopod.</title>
        <authorList>
            <person name="Becking T."/>
            <person name="Chebbi M.A."/>
            <person name="Giraud I."/>
            <person name="Moumen B."/>
            <person name="Laverre T."/>
            <person name="Caubet Y."/>
            <person name="Peccoud J."/>
            <person name="Gilbert C."/>
            <person name="Cordaux R."/>
        </authorList>
    </citation>
    <scope>NUCLEOTIDE SEQUENCE [LARGE SCALE GENOMIC DNA]</scope>
    <source>
        <strain evidence="2">ANa2</strain>
        <tissue evidence="2">Whole body excluding digestive tract and cuticle</tissue>
    </source>
</reference>
<keyword evidence="1" id="KW-0694">RNA-binding</keyword>
<organism evidence="2 3">
    <name type="scientific">Armadillidium nasatum</name>
    <dbReference type="NCBI Taxonomy" id="96803"/>
    <lineage>
        <taxon>Eukaryota</taxon>
        <taxon>Metazoa</taxon>
        <taxon>Ecdysozoa</taxon>
        <taxon>Arthropoda</taxon>
        <taxon>Crustacea</taxon>
        <taxon>Multicrustacea</taxon>
        <taxon>Malacostraca</taxon>
        <taxon>Eumalacostraca</taxon>
        <taxon>Peracarida</taxon>
        <taxon>Isopoda</taxon>
        <taxon>Oniscidea</taxon>
        <taxon>Crinocheta</taxon>
        <taxon>Armadillidiidae</taxon>
        <taxon>Armadillidium</taxon>
    </lineage>
</organism>
<dbReference type="Proteomes" id="UP000326759">
    <property type="component" value="Unassembled WGS sequence"/>
</dbReference>
<evidence type="ECO:0000256" key="1">
    <source>
        <dbReference type="PROSITE-ProRule" id="PRU00182"/>
    </source>
</evidence>
<comment type="caution">
    <text evidence="2">The sequence shown here is derived from an EMBL/GenBank/DDBJ whole genome shotgun (WGS) entry which is preliminary data.</text>
</comment>
<protein>
    <recommendedName>
        <fullName evidence="4">RNA-binding S4 domain-containing protein</fullName>
    </recommendedName>
</protein>
<dbReference type="EMBL" id="SEYY01019026">
    <property type="protein sequence ID" value="KAB7498753.1"/>
    <property type="molecule type" value="Genomic_DNA"/>
</dbReference>
<evidence type="ECO:0000313" key="2">
    <source>
        <dbReference type="EMBL" id="KAB7498753.1"/>
    </source>
</evidence>
<name>A0A5N5SX06_9CRUS</name>
<dbReference type="OrthoDB" id="4150at2759"/>
<accession>A0A5N5SX06</accession>
<evidence type="ECO:0000313" key="3">
    <source>
        <dbReference type="Proteomes" id="UP000326759"/>
    </source>
</evidence>
<evidence type="ECO:0008006" key="4">
    <source>
        <dbReference type="Google" id="ProtNLM"/>
    </source>
</evidence>
<gene>
    <name evidence="2" type="ORF">Anas_11190</name>
</gene>
<proteinExistence type="predicted"/>
<dbReference type="PROSITE" id="PS50889">
    <property type="entry name" value="S4"/>
    <property type="match status" value="1"/>
</dbReference>
<feature type="non-terminal residue" evidence="2">
    <location>
        <position position="1"/>
    </location>
</feature>
<keyword evidence="3" id="KW-1185">Reference proteome</keyword>
<sequence length="220" mass="25461">YLYFTVKTINMYFKSLGHILRSRVYKPFPLIYNGCHCKIFEKNLSSYAKVVLSNKQKFTHLQGSLVYPVKFLENNCNVYLYNTQFVRLKSSKSKRSKTQDDKDSDSESEDEGIAFQDISYKVSTPDVESLLKADLKLDKRKMQQMFDEGRIKINGLEADSGAAMIHEGDHVDITNELSLGESPTLLRLEVVEVENIDKVTKRQRVKIKKYPKYPLEDKRG</sequence>
<dbReference type="GO" id="GO:0003723">
    <property type="term" value="F:RNA binding"/>
    <property type="evidence" value="ECO:0007669"/>
    <property type="project" value="UniProtKB-KW"/>
</dbReference>